<feature type="region of interest" description="Disordered" evidence="1">
    <location>
        <begin position="1"/>
        <end position="47"/>
    </location>
</feature>
<dbReference type="RefSeq" id="WP_179747517.1">
    <property type="nucleotide sequence ID" value="NZ_OBEJ01000009.1"/>
</dbReference>
<sequence length="57" mass="5689">MASNRRAHPGAVDGVLGHAGVGDQDTTCPNGNEGCPGPNNPTGELPWSVCFLNGGDA</sequence>
<keyword evidence="3" id="KW-1185">Reference proteome</keyword>
<proteinExistence type="predicted"/>
<accession>A0A285P948</accession>
<feature type="compositionally biased region" description="Low complexity" evidence="1">
    <location>
        <begin position="27"/>
        <end position="44"/>
    </location>
</feature>
<gene>
    <name evidence="2" type="ORF">SAMN06269185_3315</name>
</gene>
<organism evidence="2 3">
    <name type="scientific">Natronoarchaeum philippinense</name>
    <dbReference type="NCBI Taxonomy" id="558529"/>
    <lineage>
        <taxon>Archaea</taxon>
        <taxon>Methanobacteriati</taxon>
        <taxon>Methanobacteriota</taxon>
        <taxon>Stenosarchaea group</taxon>
        <taxon>Halobacteria</taxon>
        <taxon>Halobacteriales</taxon>
        <taxon>Natronoarchaeaceae</taxon>
    </lineage>
</organism>
<dbReference type="EMBL" id="OBEJ01000009">
    <property type="protein sequence ID" value="SNZ18270.1"/>
    <property type="molecule type" value="Genomic_DNA"/>
</dbReference>
<dbReference type="Proteomes" id="UP000219453">
    <property type="component" value="Unassembled WGS sequence"/>
</dbReference>
<evidence type="ECO:0000256" key="1">
    <source>
        <dbReference type="SAM" id="MobiDB-lite"/>
    </source>
</evidence>
<reference evidence="2 3" key="1">
    <citation type="submission" date="2017-09" db="EMBL/GenBank/DDBJ databases">
        <authorList>
            <person name="Ehlers B."/>
            <person name="Leendertz F.H."/>
        </authorList>
    </citation>
    <scope>NUCLEOTIDE SEQUENCE [LARGE SCALE GENOMIC DNA]</scope>
    <source>
        <strain evidence="2 3">DSM 27208</strain>
    </source>
</reference>
<dbReference type="AlphaFoldDB" id="A0A285P948"/>
<evidence type="ECO:0000313" key="3">
    <source>
        <dbReference type="Proteomes" id="UP000219453"/>
    </source>
</evidence>
<name>A0A285P948_NATPI</name>
<protein>
    <submittedName>
        <fullName evidence="2">Uncharacterized protein</fullName>
    </submittedName>
</protein>
<evidence type="ECO:0000313" key="2">
    <source>
        <dbReference type="EMBL" id="SNZ18270.1"/>
    </source>
</evidence>